<dbReference type="EMBL" id="CP119391">
    <property type="protein sequence ID" value="WNK21301.1"/>
    <property type="molecule type" value="Genomic_DNA"/>
</dbReference>
<dbReference type="InterPro" id="IPR041304">
    <property type="entry name" value="AbiTii"/>
</dbReference>
<reference evidence="2 3" key="1">
    <citation type="submission" date="2023-03" db="EMBL/GenBank/DDBJ databases">
        <title>Halomonas sp. nov., isolated from Korean tranditional fermented seafood 'Jeotgal'.</title>
        <authorList>
            <person name="Kim B."/>
            <person name="Shin N.-R."/>
        </authorList>
    </citation>
    <scope>NUCLEOTIDE SEQUENCE [LARGE SCALE GENOMIC DNA]</scope>
    <source>
        <strain evidence="2 3">SG2L-4</strain>
    </source>
</reference>
<name>A0ABY9Z2D9_9GAMM</name>
<dbReference type="RefSeq" id="WP_311885336.1">
    <property type="nucleotide sequence ID" value="NZ_CP119391.1"/>
</dbReference>
<evidence type="ECO:0000313" key="2">
    <source>
        <dbReference type="EMBL" id="WNK21301.1"/>
    </source>
</evidence>
<accession>A0ABY9Z2D9</accession>
<dbReference type="Proteomes" id="UP001301869">
    <property type="component" value="Chromosome"/>
</dbReference>
<dbReference type="Pfam" id="PF18864">
    <property type="entry name" value="AbiTii"/>
    <property type="match status" value="1"/>
</dbReference>
<sequence>MKLIDEIIDELSSESGNLTDALLKTKVVLNSMGQGELVAWVNRELNGYSEDEELPEYRKVPAQVLANLASMTWTAQSHPIPIGHLEKHEQEQLQTAYMRQSLAVLQKYASSDGALESPIPLEANQRLGETLAKGVHIQRAWSEIQAASVVQILTEVRSRLLDFILGLKNELPDDPSRQEREAVDAMSLFNNSVLGDNATIVIGDKNKTQVINQHLVGNKDALAHELKKYNVHDDDIGELFEALDEDEERGVDHESKQFGESVKLWMTGMLSKAVEASWNIELGIASSILADALKHYYGW</sequence>
<keyword evidence="3" id="KW-1185">Reference proteome</keyword>
<evidence type="ECO:0000259" key="1">
    <source>
        <dbReference type="Pfam" id="PF18864"/>
    </source>
</evidence>
<gene>
    <name evidence="2" type="ORF">P1P91_06405</name>
</gene>
<evidence type="ECO:0000313" key="3">
    <source>
        <dbReference type="Proteomes" id="UP001301869"/>
    </source>
</evidence>
<protein>
    <submittedName>
        <fullName evidence="2">Response regulator receiver protein</fullName>
    </submittedName>
</protein>
<proteinExistence type="predicted"/>
<organism evidence="2 3">
    <name type="scientific">Halomonas piscis</name>
    <dbReference type="NCBI Taxonomy" id="3031727"/>
    <lineage>
        <taxon>Bacteria</taxon>
        <taxon>Pseudomonadati</taxon>
        <taxon>Pseudomonadota</taxon>
        <taxon>Gammaproteobacteria</taxon>
        <taxon>Oceanospirillales</taxon>
        <taxon>Halomonadaceae</taxon>
        <taxon>Halomonas</taxon>
    </lineage>
</organism>
<feature type="domain" description="AbiTii" evidence="1">
    <location>
        <begin position="2"/>
        <end position="174"/>
    </location>
</feature>